<dbReference type="RefSeq" id="WP_219058772.1">
    <property type="nucleotide sequence ID" value="NZ_JAHBBH010000016.1"/>
</dbReference>
<keyword evidence="2" id="KW-0472">Membrane</keyword>
<dbReference type="EMBL" id="JAHBBH010000016">
    <property type="protein sequence ID" value="MBW3092708.1"/>
    <property type="molecule type" value="Genomic_DNA"/>
</dbReference>
<dbReference type="Proteomes" id="UP000700815">
    <property type="component" value="Unassembled WGS sequence"/>
</dbReference>
<keyword evidence="4" id="KW-1185">Reference proteome</keyword>
<evidence type="ECO:0000313" key="4">
    <source>
        <dbReference type="Proteomes" id="UP000700815"/>
    </source>
</evidence>
<feature type="transmembrane region" description="Helical" evidence="2">
    <location>
        <begin position="273"/>
        <end position="292"/>
    </location>
</feature>
<accession>A0ABS6WF87</accession>
<keyword evidence="2" id="KW-1133">Transmembrane helix</keyword>
<feature type="compositionally biased region" description="Low complexity" evidence="1">
    <location>
        <begin position="192"/>
        <end position="204"/>
    </location>
</feature>
<feature type="compositionally biased region" description="Basic and acidic residues" evidence="1">
    <location>
        <begin position="161"/>
        <end position="171"/>
    </location>
</feature>
<evidence type="ECO:0000313" key="3">
    <source>
        <dbReference type="EMBL" id="MBW3092708.1"/>
    </source>
</evidence>
<feature type="compositionally biased region" description="Polar residues" evidence="1">
    <location>
        <begin position="84"/>
        <end position="93"/>
    </location>
</feature>
<organism evidence="3 4">
    <name type="scientific">Bifidobacterium miconis</name>
    <dbReference type="NCBI Taxonomy" id="2834435"/>
    <lineage>
        <taxon>Bacteria</taxon>
        <taxon>Bacillati</taxon>
        <taxon>Actinomycetota</taxon>
        <taxon>Actinomycetes</taxon>
        <taxon>Bifidobacteriales</taxon>
        <taxon>Bifidobacteriaceae</taxon>
        <taxon>Bifidobacterium</taxon>
    </lineage>
</organism>
<evidence type="ECO:0000256" key="1">
    <source>
        <dbReference type="SAM" id="MobiDB-lite"/>
    </source>
</evidence>
<feature type="region of interest" description="Disordered" evidence="1">
    <location>
        <begin position="1"/>
        <end position="50"/>
    </location>
</feature>
<gene>
    <name evidence="3" type="ORF">KIH79_07055</name>
</gene>
<name>A0ABS6WF87_9BIFI</name>
<comment type="caution">
    <text evidence="3">The sequence shown here is derived from an EMBL/GenBank/DDBJ whole genome shotgun (WGS) entry which is preliminary data.</text>
</comment>
<reference evidence="3 4" key="1">
    <citation type="submission" date="2021-05" db="EMBL/GenBank/DDBJ databases">
        <title>Phylogenetic classification of ten novel species belonging to the genus Bifidobacterium comprising B. colchicus sp. nov., B. abeli sp. nov., B. bicoloris sp. nov., B. guerezis sp. nov., B. rosaliae sp. nov., B. santillanensis sp. nov., B. argentati sp. nov., B. amazzoni sp. nov., B. pluviali sp. nov., and B. pinnaculum sp. nov.</title>
        <authorList>
            <person name="Lugli G.A."/>
            <person name="Ruiz Garcia L."/>
            <person name="Margolles A."/>
            <person name="Ventura M."/>
        </authorList>
    </citation>
    <scope>NUCLEOTIDE SEQUENCE [LARGE SCALE GENOMIC DNA]</scope>
    <source>
        <strain evidence="3 4">82T10</strain>
    </source>
</reference>
<sequence>MSNDDQDDKTTVIETEPVGTKPTETESVGTEPTVAFGTDSPLGAGGMDDATAVMPTTADIAETRAIDVPDASDAAETTVIPATLDTSNDTPTETMPPVGDNATVPLYTAKLKDASADDTTVDATHDEPGVIDAKLDDFAQTVPMTVAVPTDEPTAAIPRSDAVRDDSDKTVDASSGDSAGDTGTTVPNTTIPDAAASENAAPDAVFGNRTADRGNDAGTSRPANETGFEASRRPNPEQAPAWTQPARNAQPVVQVERDVPPAPQVIRKTGPNVAAIVFGVLGILLGSVTLLFGLDYPTNLFFWLEADPRVVAAIACAVVGGALVLIAIIWSLATMIGSRSKPKA</sequence>
<keyword evidence="2" id="KW-0812">Transmembrane</keyword>
<feature type="compositionally biased region" description="Polar residues" evidence="1">
    <location>
        <begin position="172"/>
        <end position="191"/>
    </location>
</feature>
<feature type="region of interest" description="Disordered" evidence="1">
    <location>
        <begin position="146"/>
        <end position="249"/>
    </location>
</feature>
<feature type="region of interest" description="Disordered" evidence="1">
    <location>
        <begin position="79"/>
        <end position="103"/>
    </location>
</feature>
<evidence type="ECO:0000256" key="2">
    <source>
        <dbReference type="SAM" id="Phobius"/>
    </source>
</evidence>
<feature type="transmembrane region" description="Helical" evidence="2">
    <location>
        <begin position="312"/>
        <end position="333"/>
    </location>
</feature>
<proteinExistence type="predicted"/>
<protein>
    <submittedName>
        <fullName evidence="3">Uncharacterized protein</fullName>
    </submittedName>
</protein>